<dbReference type="PANTHER" id="PTHR43308">
    <property type="entry name" value="OUTER MEMBRANE PROTEIN ALPHA-RELATED"/>
    <property type="match status" value="1"/>
</dbReference>
<evidence type="ECO:0000313" key="2">
    <source>
        <dbReference type="EMBL" id="QRG70825.1"/>
    </source>
</evidence>
<reference evidence="2 3" key="1">
    <citation type="submission" date="2021-01" db="EMBL/GenBank/DDBJ databases">
        <title>Identification of strong promoters based on the transcriptome of Brevibacillus choshinensis.</title>
        <authorList>
            <person name="Yao D."/>
            <person name="Zhang K."/>
            <person name="Wu J."/>
        </authorList>
    </citation>
    <scope>NUCLEOTIDE SEQUENCE [LARGE SCALE GENOMIC DNA]</scope>
    <source>
        <strain evidence="2 3">HPD31-SP3</strain>
    </source>
</reference>
<keyword evidence="3" id="KW-1185">Reference proteome</keyword>
<accession>A0ABX7FYE7</accession>
<dbReference type="Pfam" id="PF00395">
    <property type="entry name" value="SLH"/>
    <property type="match status" value="2"/>
</dbReference>
<name>A0ABX7FYE7_BRECH</name>
<feature type="domain" description="SLH" evidence="1">
    <location>
        <begin position="1429"/>
        <end position="1499"/>
    </location>
</feature>
<organism evidence="2 3">
    <name type="scientific">Brevibacillus choshinensis</name>
    <dbReference type="NCBI Taxonomy" id="54911"/>
    <lineage>
        <taxon>Bacteria</taxon>
        <taxon>Bacillati</taxon>
        <taxon>Bacillota</taxon>
        <taxon>Bacilli</taxon>
        <taxon>Bacillales</taxon>
        <taxon>Paenibacillaceae</taxon>
        <taxon>Brevibacillus</taxon>
    </lineage>
</organism>
<evidence type="ECO:0000313" key="3">
    <source>
        <dbReference type="Proteomes" id="UP000596248"/>
    </source>
</evidence>
<dbReference type="PROSITE" id="PS51272">
    <property type="entry name" value="SLH"/>
    <property type="match status" value="3"/>
</dbReference>
<dbReference type="InterPro" id="IPR051465">
    <property type="entry name" value="Cell_Envelope_Struct_Comp"/>
</dbReference>
<dbReference type="EMBL" id="CP069127">
    <property type="protein sequence ID" value="QRG70825.1"/>
    <property type="molecule type" value="Genomic_DNA"/>
</dbReference>
<feature type="domain" description="SLH" evidence="1">
    <location>
        <begin position="1361"/>
        <end position="1424"/>
    </location>
</feature>
<proteinExistence type="predicted"/>
<evidence type="ECO:0000259" key="1">
    <source>
        <dbReference type="PROSITE" id="PS51272"/>
    </source>
</evidence>
<feature type="domain" description="SLH" evidence="1">
    <location>
        <begin position="1288"/>
        <end position="1351"/>
    </location>
</feature>
<protein>
    <submittedName>
        <fullName evidence="2">S-layer homology domain-containing protein</fullName>
    </submittedName>
</protein>
<gene>
    <name evidence="2" type="ORF">JNE38_28580</name>
</gene>
<dbReference type="InterPro" id="IPR001119">
    <property type="entry name" value="SLH_dom"/>
</dbReference>
<dbReference type="PANTHER" id="PTHR43308:SF5">
    <property type="entry name" value="S-LAYER PROTEIN _ PEPTIDOGLYCAN ENDO-BETA-N-ACETYLGLUCOSAMINIDASE"/>
    <property type="match status" value="1"/>
</dbReference>
<dbReference type="Proteomes" id="UP000596248">
    <property type="component" value="Chromosome"/>
</dbReference>
<sequence>MLLTALLPVGIVSAAADVDKIGNWSAIDNPGYALRDQADKIKFGTEALPVLVSNRVLNGIKLTNDIANNNAVSIKVDEMPVSYSPALTFTGKELTIPTITIDRDGKVTKVEVTFGSEKATMFYKLDKQKSGATLSFTAPTNANGTGTADNPILVTNNKVTDLSFAYTDTNDKTPQMEVQLNGVPVQTFSSATNPKAGYNGETIKISTIDLKPGLNVIKVIAVNTGYEQYLYYDYQQKDAPIILTDYSGIGTSINNALLSSVDKITLRGVFGSGVTGANLRLKITTNNGQNVQDLTSTTPVITGNTFTFTDVSLNPGLNVITFYERSGSVTKEHLSFYVEYNNTPVIDSIKVNDTVLTSSTTLITVSSANRLTLNVDGVVKNAERVFVKNATTGDEVQATVTSGTFAANIPSILGENKLEFTAYSNNKKVGIIYRTIHVASRDNQTANQFYNVSISSKSTTPVNLVLNQTVSVSGLVDTNGNQETFTIQGKALLKFEDSALQKFEHLRLKITKPGVTYSVDNITPLSSTSKGSGYTEHTFVADISNDADVKTGIFKDGDIVNVSLEYVFSILDPSDPTALPTEDFNTVNGYSYKFAFADSQKPRFISAAYGGTQLSGTSVNVLNQSSVTVNFTTANMSGVAGDYKVMYNGAPITPKNLSATGFEVPLSNLPAGTGILDVTYTKDTVTLHVQYSMNVQISPYIQLTYFDGTGQQKTFESGYQAISTDDLYALRGKVYNYDLNAGNIVVKLNGETIEDGKGLDVTSSTATNKQGTFTINKTKIVDLITQKGQGEHHLEIELTSSPSVSYSYTILYISSKAPTIEDIKLEINENGKTTELTKAASETSYKTSSKFLSGFRFKVGNGAEHMYIEKNGKRIVDYRYENGDWKLKETNQEYNNTLGEIPGSSLKGDFEDLNFEPQNRTTFQAQMKSKDYGDLIEAIQDNISKATEQENVLALFPLTLKKNGSTNYTIVAEDSKGAVVRYDVRIDQTTSSWEVISPVKAKESDQYIIVNSNSVPIKIYAENATKVLFGKTEAVVTNTTNPDFEYDDDKGREVPQTYYVFKATVQLKKGLNKIKYQVQVGSNTYNDEVQIFNANSSVNGAEYRDILGKKVSFSVFEKALELKFPAGTVLLTPENKLEGEEVKNPLGDIFVDVPLYFGIADRTTGQVTIPDDNMKSKLRLEENFNYASPMYYIDAGDQNVPGGRDPYEDDGDEIEEFKSRYEDNLVPSKTGSLSIKYDVAIVNAANNILTVFYHNGDKWQNIGGVVNTGKKVISVPFKGFGYYIVLKTRESFDDVVTHDFARDAMETLYSKGIMTNYSSNTFGANRDISRGEFATMLVKALALPINDGPYEDSRTPSSPTFNDVRPSRDRWDYEYKYIETAARAGIVRGKEPGYFRPDHPLTREEAAIMIARALNMKLGTLDASKIALGKMFEDAKDVGYYAAPSVLVVAKAKLMNGEVKDPNAKKPVYRFVPKANLTRAEMAVITIRVMVQLKKLPKQ</sequence>